<keyword evidence="3" id="KW-1185">Reference proteome</keyword>
<gene>
    <name evidence="2" type="ORF">NQ317_008234</name>
</gene>
<dbReference type="EMBL" id="JAPWTJ010001315">
    <property type="protein sequence ID" value="KAJ8972648.1"/>
    <property type="molecule type" value="Genomic_DNA"/>
</dbReference>
<comment type="caution">
    <text evidence="2">The sequence shown here is derived from an EMBL/GenBank/DDBJ whole genome shotgun (WGS) entry which is preliminary data.</text>
</comment>
<dbReference type="Proteomes" id="UP001162164">
    <property type="component" value="Unassembled WGS sequence"/>
</dbReference>
<protein>
    <recommendedName>
        <fullName evidence="1">ARC105/Med15 mediator subunit central domain-containing protein</fullName>
    </recommendedName>
</protein>
<name>A0ABQ9J3K9_9CUCU</name>
<sequence length="216" mass="24987">MSDTEYSKKLETLQHYIPFLDNMILQLKDPSKKNREQQLTKIQSLHAMITDKKKKWKLETLVKCEDVISKLYEKVHNRPITSLRRNVDSPTLTPASPSPPRDVLVSKPLTIPTERLESDRPKIDIYTSAAESLRNQRFKDTPIIGKLPDMSRPPISLEDLKTLEDDVQDKINESSLMSSSLLDLNNLKQKLTEQIHLEEVKLKSPQKKRCTRKHHG</sequence>
<dbReference type="Pfam" id="PF21538">
    <property type="entry name" value="Med15_M"/>
    <property type="match status" value="1"/>
</dbReference>
<proteinExistence type="predicted"/>
<feature type="domain" description="ARC105/Med15 mediator subunit central" evidence="1">
    <location>
        <begin position="4"/>
        <end position="77"/>
    </location>
</feature>
<evidence type="ECO:0000259" key="1">
    <source>
        <dbReference type="Pfam" id="PF21538"/>
    </source>
</evidence>
<dbReference type="InterPro" id="IPR048385">
    <property type="entry name" value="Med15_central"/>
</dbReference>
<accession>A0ABQ9J3K9</accession>
<evidence type="ECO:0000313" key="2">
    <source>
        <dbReference type="EMBL" id="KAJ8972648.1"/>
    </source>
</evidence>
<reference evidence="2" key="1">
    <citation type="journal article" date="2023" name="Insect Mol. Biol.">
        <title>Genome sequencing provides insights into the evolution of gene families encoding plant cell wall-degrading enzymes in longhorned beetles.</title>
        <authorList>
            <person name="Shin N.R."/>
            <person name="Okamura Y."/>
            <person name="Kirsch R."/>
            <person name="Pauchet Y."/>
        </authorList>
    </citation>
    <scope>NUCLEOTIDE SEQUENCE</scope>
    <source>
        <strain evidence="2">MMC_N1</strain>
    </source>
</reference>
<organism evidence="2 3">
    <name type="scientific">Molorchus minor</name>
    <dbReference type="NCBI Taxonomy" id="1323400"/>
    <lineage>
        <taxon>Eukaryota</taxon>
        <taxon>Metazoa</taxon>
        <taxon>Ecdysozoa</taxon>
        <taxon>Arthropoda</taxon>
        <taxon>Hexapoda</taxon>
        <taxon>Insecta</taxon>
        <taxon>Pterygota</taxon>
        <taxon>Neoptera</taxon>
        <taxon>Endopterygota</taxon>
        <taxon>Coleoptera</taxon>
        <taxon>Polyphaga</taxon>
        <taxon>Cucujiformia</taxon>
        <taxon>Chrysomeloidea</taxon>
        <taxon>Cerambycidae</taxon>
        <taxon>Lamiinae</taxon>
        <taxon>Monochamini</taxon>
        <taxon>Molorchus</taxon>
    </lineage>
</organism>
<evidence type="ECO:0000313" key="3">
    <source>
        <dbReference type="Proteomes" id="UP001162164"/>
    </source>
</evidence>